<organism evidence="1">
    <name type="scientific">Tanacetum cinerariifolium</name>
    <name type="common">Dalmatian daisy</name>
    <name type="synonym">Chrysanthemum cinerariifolium</name>
    <dbReference type="NCBI Taxonomy" id="118510"/>
    <lineage>
        <taxon>Eukaryota</taxon>
        <taxon>Viridiplantae</taxon>
        <taxon>Streptophyta</taxon>
        <taxon>Embryophyta</taxon>
        <taxon>Tracheophyta</taxon>
        <taxon>Spermatophyta</taxon>
        <taxon>Magnoliopsida</taxon>
        <taxon>eudicotyledons</taxon>
        <taxon>Gunneridae</taxon>
        <taxon>Pentapetalae</taxon>
        <taxon>asterids</taxon>
        <taxon>campanulids</taxon>
        <taxon>Asterales</taxon>
        <taxon>Asteraceae</taxon>
        <taxon>Asteroideae</taxon>
        <taxon>Anthemideae</taxon>
        <taxon>Anthemidinae</taxon>
        <taxon>Tanacetum</taxon>
    </lineage>
</organism>
<comment type="caution">
    <text evidence="1">The sequence shown here is derived from an EMBL/GenBank/DDBJ whole genome shotgun (WGS) entry which is preliminary data.</text>
</comment>
<name>A0A699VAK0_TANCI</name>
<dbReference type="GO" id="GO:0003964">
    <property type="term" value="F:RNA-directed DNA polymerase activity"/>
    <property type="evidence" value="ECO:0007669"/>
    <property type="project" value="UniProtKB-KW"/>
</dbReference>
<keyword evidence="1" id="KW-0808">Transferase</keyword>
<keyword evidence="1" id="KW-0548">Nucleotidyltransferase</keyword>
<dbReference type="AlphaFoldDB" id="A0A699VAK0"/>
<reference evidence="1" key="1">
    <citation type="journal article" date="2019" name="Sci. Rep.">
        <title>Draft genome of Tanacetum cinerariifolium, the natural source of mosquito coil.</title>
        <authorList>
            <person name="Yamashiro T."/>
            <person name="Shiraishi A."/>
            <person name="Satake H."/>
            <person name="Nakayama K."/>
        </authorList>
    </citation>
    <scope>NUCLEOTIDE SEQUENCE</scope>
</reference>
<evidence type="ECO:0000313" key="1">
    <source>
        <dbReference type="EMBL" id="GFD32137.1"/>
    </source>
</evidence>
<sequence>MRQRRWIELLSDYDCEIRYHPGKANVVADALSKKDKEPICVRALVMTVHNNLPEQIRNAQAKACEKENIGAEGFVGEGE</sequence>
<proteinExistence type="predicted"/>
<dbReference type="EMBL" id="BKCJ011420980">
    <property type="protein sequence ID" value="GFD32137.1"/>
    <property type="molecule type" value="Genomic_DNA"/>
</dbReference>
<keyword evidence="1" id="KW-0695">RNA-directed DNA polymerase</keyword>
<accession>A0A699VAK0</accession>
<feature type="non-terminal residue" evidence="1">
    <location>
        <position position="79"/>
    </location>
</feature>
<protein>
    <submittedName>
        <fullName evidence="1">Putative reverse transcriptase domain-containing protein</fullName>
    </submittedName>
</protein>
<gene>
    <name evidence="1" type="ORF">Tci_904106</name>
</gene>